<proteinExistence type="predicted"/>
<feature type="chain" id="PRO_5022065545" description="DUF2987 domain-containing protein" evidence="1">
    <location>
        <begin position="22"/>
        <end position="241"/>
    </location>
</feature>
<comment type="caution">
    <text evidence="2">The sequence shown here is derived from an EMBL/GenBank/DDBJ whole genome shotgun (WGS) entry which is preliminary data.</text>
</comment>
<name>A0A562PG53_9BURK</name>
<dbReference type="Proteomes" id="UP000315112">
    <property type="component" value="Unassembled WGS sequence"/>
</dbReference>
<evidence type="ECO:0008006" key="4">
    <source>
        <dbReference type="Google" id="ProtNLM"/>
    </source>
</evidence>
<dbReference type="AlphaFoldDB" id="A0A562PG53"/>
<evidence type="ECO:0000256" key="1">
    <source>
        <dbReference type="SAM" id="SignalP"/>
    </source>
</evidence>
<organism evidence="2 3">
    <name type="scientific">Pseudoduganella flava</name>
    <dbReference type="NCBI Taxonomy" id="871742"/>
    <lineage>
        <taxon>Bacteria</taxon>
        <taxon>Pseudomonadati</taxon>
        <taxon>Pseudomonadota</taxon>
        <taxon>Betaproteobacteria</taxon>
        <taxon>Burkholderiales</taxon>
        <taxon>Oxalobacteraceae</taxon>
        <taxon>Telluria group</taxon>
        <taxon>Pseudoduganella</taxon>
    </lineage>
</organism>
<reference evidence="2 3" key="1">
    <citation type="journal article" date="2015" name="Stand. Genomic Sci.">
        <title>Genomic Encyclopedia of Bacterial and Archaeal Type Strains, Phase III: the genomes of soil and plant-associated and newly described type strains.</title>
        <authorList>
            <person name="Whitman W.B."/>
            <person name="Woyke T."/>
            <person name="Klenk H.P."/>
            <person name="Zhou Y."/>
            <person name="Lilburn T.G."/>
            <person name="Beck B.J."/>
            <person name="De Vos P."/>
            <person name="Vandamme P."/>
            <person name="Eisen J.A."/>
            <person name="Garrity G."/>
            <person name="Hugenholtz P."/>
            <person name="Kyrpides N.C."/>
        </authorList>
    </citation>
    <scope>NUCLEOTIDE SEQUENCE [LARGE SCALE GENOMIC DNA]</scope>
    <source>
        <strain evidence="2 3">CGMCC 1.10685</strain>
    </source>
</reference>
<keyword evidence="1" id="KW-0732">Signal</keyword>
<gene>
    <name evidence="2" type="ORF">IP92_05026</name>
</gene>
<evidence type="ECO:0000313" key="3">
    <source>
        <dbReference type="Proteomes" id="UP000315112"/>
    </source>
</evidence>
<dbReference type="EMBL" id="VLKW01000012">
    <property type="protein sequence ID" value="TWI43462.1"/>
    <property type="molecule type" value="Genomic_DNA"/>
</dbReference>
<evidence type="ECO:0000313" key="2">
    <source>
        <dbReference type="EMBL" id="TWI43462.1"/>
    </source>
</evidence>
<feature type="signal peptide" evidence="1">
    <location>
        <begin position="1"/>
        <end position="21"/>
    </location>
</feature>
<sequence>MATIRSFAARLPLVLALCAGADGCVAQVQAPGQAQEGGWVSYREAYRAMVTFAKYGKAKNFLQNHYQVAPKEPGQSLDGLRLTLSGRTTQLNLPLDPTGRTTFPLLKAAYDENAMLVLNRKISQFTFQPRLSIIPRVDGVYESADLRAACDQALQYLRYTDAAYNGRFCAGVRFAFMPKSDAAVRIREPLREVTLPATEGAAFDGDANTGFRIMVYRFAEWPERVQVISQNAPVAIAPVIE</sequence>
<accession>A0A562PG53</accession>
<protein>
    <recommendedName>
        <fullName evidence="4">DUF2987 domain-containing protein</fullName>
    </recommendedName>
</protein>